<dbReference type="RefSeq" id="WP_099913247.1">
    <property type="nucleotide sequence ID" value="NZ_AWWI01000167.1"/>
</dbReference>
<dbReference type="AlphaFoldDB" id="A0A2G8R758"/>
<evidence type="ECO:0000313" key="2">
    <source>
        <dbReference type="Proteomes" id="UP000231259"/>
    </source>
</evidence>
<gene>
    <name evidence="1" type="ORF">P775_24485</name>
</gene>
<dbReference type="InterPro" id="IPR015942">
    <property type="entry name" value="Asp/Glu/hydantoin_racemase"/>
</dbReference>
<dbReference type="Pfam" id="PF01177">
    <property type="entry name" value="Asp_Glu_race"/>
    <property type="match status" value="1"/>
</dbReference>
<reference evidence="1 2" key="1">
    <citation type="submission" date="2013-09" db="EMBL/GenBank/DDBJ databases">
        <title>Genome sequencing of Phaeobacter antarcticus sp. nov. SM1211.</title>
        <authorList>
            <person name="Zhang X.-Y."/>
            <person name="Liu C."/>
            <person name="Chen X.-L."/>
            <person name="Xie B.-B."/>
            <person name="Qin Q.-L."/>
            <person name="Rong J.-C."/>
            <person name="Zhang Y.-Z."/>
        </authorList>
    </citation>
    <scope>NUCLEOTIDE SEQUENCE [LARGE SCALE GENOMIC DNA]</scope>
    <source>
        <strain evidence="1 2">SM1211</strain>
    </source>
</reference>
<evidence type="ECO:0000313" key="1">
    <source>
        <dbReference type="EMBL" id="PIL17363.1"/>
    </source>
</evidence>
<organism evidence="1 2">
    <name type="scientific">Puniceibacterium antarcticum</name>
    <dbReference type="NCBI Taxonomy" id="1206336"/>
    <lineage>
        <taxon>Bacteria</taxon>
        <taxon>Pseudomonadati</taxon>
        <taxon>Pseudomonadota</taxon>
        <taxon>Alphaproteobacteria</taxon>
        <taxon>Rhodobacterales</taxon>
        <taxon>Paracoccaceae</taxon>
        <taxon>Puniceibacterium</taxon>
    </lineage>
</organism>
<comment type="caution">
    <text evidence="1">The sequence shown here is derived from an EMBL/GenBank/DDBJ whole genome shotgun (WGS) entry which is preliminary data.</text>
</comment>
<dbReference type="OrthoDB" id="5465390at2"/>
<proteinExistence type="predicted"/>
<sequence length="238" mass="24459">MSPGFIGILSLDTRFPRIPGDAGHPDSYHLPARVRVVAGAGSPQIVRDARPAQALVDRFIAAAQELESEGAVLITSTCGFLVTVQDEIAAQLRIPVLLSGLSLLPLVRAMTGGRVVGVLTASRPSLGTQALVAAGITPDQVCIAGLEGSPLFASIFLAAKSEQCASFDPKAVEQIVVAAATSLVQTTPGLGAILFECGNLPPYATAVRRATGLPVFTVLDGARMIAPSGLAQIGELGR</sequence>
<keyword evidence="2" id="KW-1185">Reference proteome</keyword>
<name>A0A2G8R758_9RHOB</name>
<accession>A0A2G8R758</accession>
<dbReference type="Proteomes" id="UP000231259">
    <property type="component" value="Unassembled WGS sequence"/>
</dbReference>
<protein>
    <recommendedName>
        <fullName evidence="3">Aspartate/glutamate racemase family protein</fullName>
    </recommendedName>
</protein>
<evidence type="ECO:0008006" key="3">
    <source>
        <dbReference type="Google" id="ProtNLM"/>
    </source>
</evidence>
<dbReference type="EMBL" id="AWWI01000167">
    <property type="protein sequence ID" value="PIL17363.1"/>
    <property type="molecule type" value="Genomic_DNA"/>
</dbReference>